<feature type="domain" description="Chitin-binding type-3" evidence="2">
    <location>
        <begin position="189"/>
        <end position="233"/>
    </location>
</feature>
<dbReference type="OrthoDB" id="10603637at2759"/>
<evidence type="ECO:0000256" key="1">
    <source>
        <dbReference type="ARBA" id="ARBA00022801"/>
    </source>
</evidence>
<dbReference type="Gene3D" id="2.10.10.20">
    <property type="entry name" value="Carbohydrate-binding module superfamily 5/12"/>
    <property type="match status" value="1"/>
</dbReference>
<dbReference type="CDD" id="cd12215">
    <property type="entry name" value="ChiC_BD"/>
    <property type="match status" value="1"/>
</dbReference>
<name>A0A1Y1Y005_9FUNG</name>
<dbReference type="SUPFAM" id="SSF51445">
    <property type="entry name" value="(Trans)glycosidases"/>
    <property type="match status" value="1"/>
</dbReference>
<evidence type="ECO:0000259" key="2">
    <source>
        <dbReference type="SMART" id="SM00495"/>
    </source>
</evidence>
<reference evidence="3 4" key="1">
    <citation type="submission" date="2016-07" db="EMBL/GenBank/DDBJ databases">
        <title>Pervasive Adenine N6-methylation of Active Genes in Fungi.</title>
        <authorList>
            <consortium name="DOE Joint Genome Institute"/>
            <person name="Mondo S.J."/>
            <person name="Dannebaum R.O."/>
            <person name="Kuo R.C."/>
            <person name="Labutti K."/>
            <person name="Haridas S."/>
            <person name="Kuo A."/>
            <person name="Salamov A."/>
            <person name="Ahrendt S.R."/>
            <person name="Lipzen A."/>
            <person name="Sullivan W."/>
            <person name="Andreopoulos W.B."/>
            <person name="Clum A."/>
            <person name="Lindquist E."/>
            <person name="Daum C."/>
            <person name="Ramamoorthy G.K."/>
            <person name="Gryganskyi A."/>
            <person name="Culley D."/>
            <person name="Magnuson J.K."/>
            <person name="James T.Y."/>
            <person name="O'Malley M.A."/>
            <person name="Stajich J.E."/>
            <person name="Spatafora J.W."/>
            <person name="Visel A."/>
            <person name="Grigoriev I.V."/>
        </authorList>
    </citation>
    <scope>NUCLEOTIDE SEQUENCE [LARGE SCALE GENOMIC DNA]</scope>
    <source>
        <strain evidence="3 4">CBS 931.73</strain>
    </source>
</reference>
<evidence type="ECO:0000313" key="4">
    <source>
        <dbReference type="Proteomes" id="UP000193498"/>
    </source>
</evidence>
<dbReference type="SUPFAM" id="SSF51055">
    <property type="entry name" value="Carbohydrate binding domain"/>
    <property type="match status" value="1"/>
</dbReference>
<dbReference type="Gene3D" id="3.20.20.80">
    <property type="entry name" value="Glycosidases"/>
    <property type="match status" value="1"/>
</dbReference>
<comment type="caution">
    <text evidence="3">The sequence shown here is derived from an EMBL/GenBank/DDBJ whole genome shotgun (WGS) entry which is preliminary data.</text>
</comment>
<keyword evidence="1" id="KW-0378">Hydrolase</keyword>
<accession>A0A1Y1Y005</accession>
<dbReference type="AlphaFoldDB" id="A0A1Y1Y005"/>
<dbReference type="InterPro" id="IPR003610">
    <property type="entry name" value="CBM5/12"/>
</dbReference>
<dbReference type="EMBL" id="MCFE01000327">
    <property type="protein sequence ID" value="ORX91327.1"/>
    <property type="molecule type" value="Genomic_DNA"/>
</dbReference>
<organism evidence="3 4">
    <name type="scientific">Basidiobolus meristosporus CBS 931.73</name>
    <dbReference type="NCBI Taxonomy" id="1314790"/>
    <lineage>
        <taxon>Eukaryota</taxon>
        <taxon>Fungi</taxon>
        <taxon>Fungi incertae sedis</taxon>
        <taxon>Zoopagomycota</taxon>
        <taxon>Entomophthoromycotina</taxon>
        <taxon>Basidiobolomycetes</taxon>
        <taxon>Basidiobolales</taxon>
        <taxon>Basidiobolaceae</taxon>
        <taxon>Basidiobolus</taxon>
    </lineage>
</organism>
<dbReference type="InterPro" id="IPR036573">
    <property type="entry name" value="CBM_sf_5/12"/>
</dbReference>
<sequence length="236" mass="25984">MVYGNNEICSLLDFCSPPSPFAIILAPTVLAADDKVIVGYYVPWGNVQPSQLSFDKVTYINYCKLHWVVMADPGFGVLTEKNDPTNIFIDTDYDGPAIRELKQRAAAKGVKVQISLGDGQGAKRSRRSNYHRPERSIRLRHQGWRSILIPSSVQGLELPNAVQVVPTKPTTTSAPTATPALGTGVCDGVSAWKLTVAYNRTRKVTYNGHIWPVKWWTQNDTPGNNGQNVRTDLGAC</sequence>
<dbReference type="GO" id="GO:0005975">
    <property type="term" value="P:carbohydrate metabolic process"/>
    <property type="evidence" value="ECO:0007669"/>
    <property type="project" value="InterPro"/>
</dbReference>
<keyword evidence="4" id="KW-1185">Reference proteome</keyword>
<protein>
    <recommendedName>
        <fullName evidence="2">Chitin-binding type-3 domain-containing protein</fullName>
    </recommendedName>
</protein>
<dbReference type="InParanoid" id="A0A1Y1Y005"/>
<dbReference type="GO" id="GO:0030246">
    <property type="term" value="F:carbohydrate binding"/>
    <property type="evidence" value="ECO:0007669"/>
    <property type="project" value="InterPro"/>
</dbReference>
<dbReference type="GO" id="GO:0005576">
    <property type="term" value="C:extracellular region"/>
    <property type="evidence" value="ECO:0007669"/>
    <property type="project" value="InterPro"/>
</dbReference>
<evidence type="ECO:0000313" key="3">
    <source>
        <dbReference type="EMBL" id="ORX91327.1"/>
    </source>
</evidence>
<proteinExistence type="predicted"/>
<dbReference type="Proteomes" id="UP000193498">
    <property type="component" value="Unassembled WGS sequence"/>
</dbReference>
<dbReference type="InterPro" id="IPR017853">
    <property type="entry name" value="GH"/>
</dbReference>
<dbReference type="GO" id="GO:0004553">
    <property type="term" value="F:hydrolase activity, hydrolyzing O-glycosyl compounds"/>
    <property type="evidence" value="ECO:0007669"/>
    <property type="project" value="InterPro"/>
</dbReference>
<gene>
    <name evidence="3" type="ORF">K493DRAFT_355711</name>
</gene>
<dbReference type="SMART" id="SM00495">
    <property type="entry name" value="ChtBD3"/>
    <property type="match status" value="1"/>
</dbReference>